<name>A0ABP5LUR5_9ACTN</name>
<comment type="caution">
    <text evidence="1">The sequence shown here is derived from an EMBL/GenBank/DDBJ whole genome shotgun (WGS) entry which is preliminary data.</text>
</comment>
<organism evidence="1 2">
    <name type="scientific">Nocardioides koreensis</name>
    <dbReference type="NCBI Taxonomy" id="433651"/>
    <lineage>
        <taxon>Bacteria</taxon>
        <taxon>Bacillati</taxon>
        <taxon>Actinomycetota</taxon>
        <taxon>Actinomycetes</taxon>
        <taxon>Propionibacteriales</taxon>
        <taxon>Nocardioidaceae</taxon>
        <taxon>Nocardioides</taxon>
    </lineage>
</organism>
<reference evidence="2" key="1">
    <citation type="journal article" date="2019" name="Int. J. Syst. Evol. Microbiol.">
        <title>The Global Catalogue of Microorganisms (GCM) 10K type strain sequencing project: providing services to taxonomists for standard genome sequencing and annotation.</title>
        <authorList>
            <consortium name="The Broad Institute Genomics Platform"/>
            <consortium name="The Broad Institute Genome Sequencing Center for Infectious Disease"/>
            <person name="Wu L."/>
            <person name="Ma J."/>
        </authorList>
    </citation>
    <scope>NUCLEOTIDE SEQUENCE [LARGE SCALE GENOMIC DNA]</scope>
    <source>
        <strain evidence="2">JCM 16022</strain>
    </source>
</reference>
<dbReference type="Proteomes" id="UP001501771">
    <property type="component" value="Unassembled WGS sequence"/>
</dbReference>
<sequence>MNENADTVSTARAALDELGKDQPEHQRTSVQCRHSHHVAAVYDTSAGLVYRSLTGPHAHGSRDFVDTAHHAAHRGHTYVDLLEPGPMAEDGLPGWCDCGSWTLSRRELLGQVQAGHRTVHLPEGQVPRGGGS</sequence>
<dbReference type="EMBL" id="BAAAQR010000011">
    <property type="protein sequence ID" value="GAA2151754.1"/>
    <property type="molecule type" value="Genomic_DNA"/>
</dbReference>
<gene>
    <name evidence="1" type="ORF">GCM10009844_34360</name>
</gene>
<dbReference type="RefSeq" id="WP_344155040.1">
    <property type="nucleotide sequence ID" value="NZ_BAAAQR010000011.1"/>
</dbReference>
<evidence type="ECO:0000313" key="1">
    <source>
        <dbReference type="EMBL" id="GAA2151754.1"/>
    </source>
</evidence>
<proteinExistence type="predicted"/>
<evidence type="ECO:0000313" key="2">
    <source>
        <dbReference type="Proteomes" id="UP001501771"/>
    </source>
</evidence>
<keyword evidence="2" id="KW-1185">Reference proteome</keyword>
<accession>A0ABP5LUR5</accession>
<protein>
    <submittedName>
        <fullName evidence="1">Uncharacterized protein</fullName>
    </submittedName>
</protein>